<dbReference type="InterPro" id="IPR009057">
    <property type="entry name" value="Homeodomain-like_sf"/>
</dbReference>
<dbReference type="RefSeq" id="WP_208244528.1">
    <property type="nucleotide sequence ID" value="NZ_JAGEPF010000016.1"/>
</dbReference>
<dbReference type="Gene3D" id="1.10.10.60">
    <property type="entry name" value="Homeodomain-like"/>
    <property type="match status" value="1"/>
</dbReference>
<name>A0ABS3RWM7_9ACTN</name>
<sequence>MPPRIDDETRAKILKAIKAGKLSRNAIARKYGVSVGTVTNIAKAANLTSAFDRSKSKTARATQARKFDALAARAKLLVDLYGDAQRFRERAWSPYTQIVTGPLGTELVTTKLPPIRDQQAAYTAMAIALDKALKIESVNTGDGAEQGKTMIGDLRAALGLAYDAIEAQEAQAVQDAGYEAPPAE</sequence>
<proteinExistence type="predicted"/>
<dbReference type="EMBL" id="JAGEPF010000016">
    <property type="protein sequence ID" value="MBO2461167.1"/>
    <property type="molecule type" value="Genomic_DNA"/>
</dbReference>
<organism evidence="1 2">
    <name type="scientific">Actinomadura violacea</name>
    <dbReference type="NCBI Taxonomy" id="2819934"/>
    <lineage>
        <taxon>Bacteria</taxon>
        <taxon>Bacillati</taxon>
        <taxon>Actinomycetota</taxon>
        <taxon>Actinomycetes</taxon>
        <taxon>Streptosporangiales</taxon>
        <taxon>Thermomonosporaceae</taxon>
        <taxon>Actinomadura</taxon>
    </lineage>
</organism>
<dbReference type="SUPFAM" id="SSF46689">
    <property type="entry name" value="Homeodomain-like"/>
    <property type="match status" value="1"/>
</dbReference>
<comment type="caution">
    <text evidence="1">The sequence shown here is derived from an EMBL/GenBank/DDBJ whole genome shotgun (WGS) entry which is preliminary data.</text>
</comment>
<dbReference type="Proteomes" id="UP000680206">
    <property type="component" value="Unassembled WGS sequence"/>
</dbReference>
<reference evidence="1 2" key="1">
    <citation type="submission" date="2021-03" db="EMBL/GenBank/DDBJ databases">
        <title>Actinomadura violae sp. nov., isolated from lichen in Thailand.</title>
        <authorList>
            <person name="Kanchanasin P."/>
            <person name="Saeng-In P."/>
            <person name="Phongsopitanun W."/>
            <person name="Yuki M."/>
            <person name="Kudo T."/>
            <person name="Ohkuma M."/>
            <person name="Tanasupawat S."/>
        </authorList>
    </citation>
    <scope>NUCLEOTIDE SEQUENCE [LARGE SCALE GENOMIC DNA]</scope>
    <source>
        <strain evidence="1 2">LCR2-06</strain>
    </source>
</reference>
<accession>A0ABS3RWM7</accession>
<evidence type="ECO:0000313" key="2">
    <source>
        <dbReference type="Proteomes" id="UP000680206"/>
    </source>
</evidence>
<keyword evidence="2" id="KW-1185">Reference proteome</keyword>
<gene>
    <name evidence="1" type="ORF">J4709_26640</name>
</gene>
<evidence type="ECO:0000313" key="1">
    <source>
        <dbReference type="EMBL" id="MBO2461167.1"/>
    </source>
</evidence>
<protein>
    <submittedName>
        <fullName evidence="1">Helix-turn-helix domain-containing protein</fullName>
    </submittedName>
</protein>